<gene>
    <name evidence="8" type="primary">LOC112452521</name>
</gene>
<dbReference type="RefSeq" id="XP_024868560.1">
    <property type="nucleotide sequence ID" value="XM_025012792.1"/>
</dbReference>
<dbReference type="PANTHER" id="PTHR19282:SF544">
    <property type="entry name" value="TETRASPANIN"/>
    <property type="match status" value="1"/>
</dbReference>
<dbReference type="SUPFAM" id="SSF48652">
    <property type="entry name" value="Tetraspanin"/>
    <property type="match status" value="1"/>
</dbReference>
<feature type="transmembrane region" description="Helical" evidence="6">
    <location>
        <begin position="195"/>
        <end position="221"/>
    </location>
</feature>
<sequence length="272" mass="30089">MGHAFVCFRYCLVAGVILLGISGAAMSVFAGYFIYQLHEYAPLTPDHVCGSSATLLAMGVITCGIGWFAWQFLDFSNKGQVIIFAIVLAIIVLIETSVGIWALVRHEQIGTLSSTRHDEVFALAVTDEKSIWDHMQSTLQCCGIDGPSDYRSVDAIPWSCCNKTNLENDNNTGGVCTSINKRGCQHVVLNRTRSILLHVFLLALCSVLLQISFIACTTCYVRIYKDRMERRASKMATGTSLLSWRGQDSMEAETKNNSLTRQSRYLHNSGDP</sequence>
<evidence type="ECO:0000256" key="1">
    <source>
        <dbReference type="ARBA" id="ARBA00004141"/>
    </source>
</evidence>
<comment type="subcellular location">
    <subcellularLocation>
        <location evidence="1">Membrane</location>
        <topology evidence="1">Multi-pass membrane protein</topology>
    </subcellularLocation>
</comment>
<name>A0A6J1PH21_9HYME</name>
<dbReference type="Proteomes" id="UP000504618">
    <property type="component" value="Unplaced"/>
</dbReference>
<feature type="transmembrane region" description="Helical" evidence="6">
    <location>
        <begin position="12"/>
        <end position="35"/>
    </location>
</feature>
<feature type="transmembrane region" description="Helical" evidence="6">
    <location>
        <begin position="50"/>
        <end position="70"/>
    </location>
</feature>
<feature type="region of interest" description="Disordered" evidence="5">
    <location>
        <begin position="248"/>
        <end position="272"/>
    </location>
</feature>
<dbReference type="PANTHER" id="PTHR19282">
    <property type="entry name" value="TETRASPANIN"/>
    <property type="match status" value="1"/>
</dbReference>
<keyword evidence="7" id="KW-1185">Reference proteome</keyword>
<evidence type="ECO:0000256" key="3">
    <source>
        <dbReference type="ARBA" id="ARBA00022989"/>
    </source>
</evidence>
<dbReference type="Pfam" id="PF00335">
    <property type="entry name" value="Tetraspanin"/>
    <property type="match status" value="1"/>
</dbReference>
<evidence type="ECO:0000256" key="6">
    <source>
        <dbReference type="SAM" id="Phobius"/>
    </source>
</evidence>
<evidence type="ECO:0000256" key="4">
    <source>
        <dbReference type="ARBA" id="ARBA00023136"/>
    </source>
</evidence>
<dbReference type="Gene3D" id="1.10.1450.10">
    <property type="entry name" value="Tetraspanin"/>
    <property type="match status" value="1"/>
</dbReference>
<accession>A0A6J1PH21</accession>
<dbReference type="OrthoDB" id="6239677at2759"/>
<keyword evidence="2 6" id="KW-0812">Transmembrane</keyword>
<dbReference type="GO" id="GO:0005886">
    <property type="term" value="C:plasma membrane"/>
    <property type="evidence" value="ECO:0007669"/>
    <property type="project" value="TreeGrafter"/>
</dbReference>
<proteinExistence type="predicted"/>
<feature type="compositionally biased region" description="Polar residues" evidence="5">
    <location>
        <begin position="255"/>
        <end position="272"/>
    </location>
</feature>
<dbReference type="CDD" id="cd03127">
    <property type="entry name" value="tetraspanin_LEL"/>
    <property type="match status" value="1"/>
</dbReference>
<dbReference type="GeneID" id="112452521"/>
<dbReference type="AlphaFoldDB" id="A0A6J1PH21"/>
<evidence type="ECO:0000256" key="2">
    <source>
        <dbReference type="ARBA" id="ARBA00022692"/>
    </source>
</evidence>
<feature type="transmembrane region" description="Helical" evidence="6">
    <location>
        <begin position="82"/>
        <end position="104"/>
    </location>
</feature>
<protein>
    <submittedName>
        <fullName evidence="8">Leukocyte surface antigen CD53-like isoform X1</fullName>
    </submittedName>
</protein>
<evidence type="ECO:0000313" key="8">
    <source>
        <dbReference type="RefSeq" id="XP_024868560.1"/>
    </source>
</evidence>
<evidence type="ECO:0000256" key="5">
    <source>
        <dbReference type="SAM" id="MobiDB-lite"/>
    </source>
</evidence>
<dbReference type="InterPro" id="IPR008952">
    <property type="entry name" value="Tetraspanin_EC2_sf"/>
</dbReference>
<keyword evidence="3 6" id="KW-1133">Transmembrane helix</keyword>
<organism evidence="7 8">
    <name type="scientific">Temnothorax curvispinosus</name>
    <dbReference type="NCBI Taxonomy" id="300111"/>
    <lineage>
        <taxon>Eukaryota</taxon>
        <taxon>Metazoa</taxon>
        <taxon>Ecdysozoa</taxon>
        <taxon>Arthropoda</taxon>
        <taxon>Hexapoda</taxon>
        <taxon>Insecta</taxon>
        <taxon>Pterygota</taxon>
        <taxon>Neoptera</taxon>
        <taxon>Endopterygota</taxon>
        <taxon>Hymenoptera</taxon>
        <taxon>Apocrita</taxon>
        <taxon>Aculeata</taxon>
        <taxon>Formicoidea</taxon>
        <taxon>Formicidae</taxon>
        <taxon>Myrmicinae</taxon>
        <taxon>Temnothorax</taxon>
    </lineage>
</organism>
<dbReference type="InterPro" id="IPR018499">
    <property type="entry name" value="Tetraspanin/Peripherin"/>
</dbReference>
<evidence type="ECO:0000313" key="7">
    <source>
        <dbReference type="Proteomes" id="UP000504618"/>
    </source>
</evidence>
<reference evidence="8" key="1">
    <citation type="submission" date="2025-08" db="UniProtKB">
        <authorList>
            <consortium name="RefSeq"/>
        </authorList>
    </citation>
    <scope>IDENTIFICATION</scope>
    <source>
        <tissue evidence="8">Whole body</tissue>
    </source>
</reference>
<keyword evidence="4 6" id="KW-0472">Membrane</keyword>